<reference evidence="7 9" key="2">
    <citation type="submission" date="2022-12" db="EMBL/GenBank/DDBJ databases">
        <authorList>
            <person name="Ruckert C."/>
            <person name="Busche T."/>
            <person name="Kalinowski J."/>
            <person name="Wittmann C."/>
        </authorList>
    </citation>
    <scope>NUCLEOTIDE SEQUENCE [LARGE SCALE GENOMIC DNA]</scope>
    <source>
        <strain evidence="7 9">DSM 40555</strain>
    </source>
</reference>
<protein>
    <submittedName>
        <fullName evidence="6 7">Cyclopropane-fatty-acyl-phospholipid synthase</fullName>
    </submittedName>
</protein>
<comment type="similarity">
    <text evidence="1">Belongs to the CFA/CMAS family.</text>
</comment>
<evidence type="ECO:0000313" key="6">
    <source>
        <dbReference type="EMBL" id="GFE19858.1"/>
    </source>
</evidence>
<reference evidence="6 8" key="1">
    <citation type="submission" date="2019-12" db="EMBL/GenBank/DDBJ databases">
        <title>Whole genome shotgun sequence of Streptomyces libani subsp. libani NBRC 13452.</title>
        <authorList>
            <person name="Ichikawa N."/>
            <person name="Kimura A."/>
            <person name="Kitahashi Y."/>
            <person name="Komaki H."/>
            <person name="Tamura T."/>
        </authorList>
    </citation>
    <scope>NUCLEOTIDE SEQUENCE [LARGE SCALE GENOMIC DNA]</scope>
    <source>
        <strain evidence="6 8">NBRC 13452</strain>
    </source>
</reference>
<name>A0A640T954_STRNI</name>
<dbReference type="EMBL" id="BLIP01000001">
    <property type="protein sequence ID" value="GFE19858.1"/>
    <property type="molecule type" value="Genomic_DNA"/>
</dbReference>
<evidence type="ECO:0000256" key="3">
    <source>
        <dbReference type="ARBA" id="ARBA00022679"/>
    </source>
</evidence>
<dbReference type="Gene3D" id="3.40.50.150">
    <property type="entry name" value="Vaccinia Virus protein VP39"/>
    <property type="match status" value="1"/>
</dbReference>
<dbReference type="GO" id="GO:0032259">
    <property type="term" value="P:methylation"/>
    <property type="evidence" value="ECO:0007669"/>
    <property type="project" value="UniProtKB-KW"/>
</dbReference>
<dbReference type="AlphaFoldDB" id="A0A640T954"/>
<accession>A0A640T954</accession>
<evidence type="ECO:0000313" key="8">
    <source>
        <dbReference type="Proteomes" id="UP000429552"/>
    </source>
</evidence>
<proteinExistence type="inferred from homology"/>
<keyword evidence="5" id="KW-0443">Lipid metabolism</keyword>
<dbReference type="GO" id="GO:0008610">
    <property type="term" value="P:lipid biosynthetic process"/>
    <property type="evidence" value="ECO:0007669"/>
    <property type="project" value="InterPro"/>
</dbReference>
<dbReference type="SUPFAM" id="SSF53335">
    <property type="entry name" value="S-adenosyl-L-methionine-dependent methyltransferases"/>
    <property type="match status" value="1"/>
</dbReference>
<evidence type="ECO:0000256" key="1">
    <source>
        <dbReference type="ARBA" id="ARBA00010815"/>
    </source>
</evidence>
<evidence type="ECO:0000313" key="9">
    <source>
        <dbReference type="Proteomes" id="UP001210609"/>
    </source>
</evidence>
<dbReference type="Pfam" id="PF02353">
    <property type="entry name" value="CMAS"/>
    <property type="match status" value="1"/>
</dbReference>
<keyword evidence="2" id="KW-0489">Methyltransferase</keyword>
<dbReference type="InterPro" id="IPR003333">
    <property type="entry name" value="CMAS"/>
</dbReference>
<evidence type="ECO:0000256" key="4">
    <source>
        <dbReference type="ARBA" id="ARBA00022691"/>
    </source>
</evidence>
<keyword evidence="4" id="KW-0949">S-adenosyl-L-methionine</keyword>
<keyword evidence="3" id="KW-0808">Transferase</keyword>
<dbReference type="RefSeq" id="WP_109895393.1">
    <property type="nucleotide sequence ID" value="NZ_BLIP01000001.1"/>
</dbReference>
<dbReference type="PIRSF" id="PIRSF003085">
    <property type="entry name" value="CMAS"/>
    <property type="match status" value="1"/>
</dbReference>
<dbReference type="PANTHER" id="PTHR43667">
    <property type="entry name" value="CYCLOPROPANE-FATTY-ACYL-PHOSPHOLIPID SYNTHASE"/>
    <property type="match status" value="1"/>
</dbReference>
<dbReference type="EMBL" id="CP114202">
    <property type="protein sequence ID" value="WAT94724.1"/>
    <property type="molecule type" value="Genomic_DNA"/>
</dbReference>
<gene>
    <name evidence="6" type="primary">cfa_2</name>
    <name evidence="6" type="ORF">Sliba_03110</name>
    <name evidence="7" type="ORF">STRLI_000390</name>
</gene>
<dbReference type="CDD" id="cd02440">
    <property type="entry name" value="AdoMet_MTases"/>
    <property type="match status" value="1"/>
</dbReference>
<sequence>MKTSVSDRTASSAAAAPAAAAPAAALATDRLRADAARWPDVAHGPRGSATRTAVTRLIVQRALAALPLRTALGDAPVTGDEGPLVRVHDPEAFFRRIGTDGLIGFGESYMAGEWEADDLVGALTVLASHLTSLVPRPLQRLRGAWARRRPSGQRNTLEGARQNIHRHYDLSNDLFALFLDPTMTYSSAVFRKRPVVWSDLTDAQHRKIDRLLDLAGVGDGTRLLEIGTGWGELALRAAARGARVVSVTLSQEQRDLATSRIAQAGHADRVSVELCDYRQVTGRYDAVVSVEMIEAVGADYWPVYFDTLERLLLPGGRIALQAITMPHARMLATRTTYTWIHKYIFPGGLIPSVEAIEQHTAAAGLRMRENDGYGGHYAETLRLWRERFTQRSAEVDALGFDPVFRRMWEFYLAYSEAGFRAGYLDVRQLLLTRATTTARDGGLR</sequence>
<evidence type="ECO:0000313" key="7">
    <source>
        <dbReference type="EMBL" id="WAT94724.1"/>
    </source>
</evidence>
<evidence type="ECO:0000256" key="5">
    <source>
        <dbReference type="ARBA" id="ARBA00023098"/>
    </source>
</evidence>
<dbReference type="InterPro" id="IPR050723">
    <property type="entry name" value="CFA/CMAS"/>
</dbReference>
<dbReference type="Proteomes" id="UP001210609">
    <property type="component" value="Chromosome"/>
</dbReference>
<dbReference type="GO" id="GO:0008168">
    <property type="term" value="F:methyltransferase activity"/>
    <property type="evidence" value="ECO:0007669"/>
    <property type="project" value="UniProtKB-KW"/>
</dbReference>
<keyword evidence="9" id="KW-1185">Reference proteome</keyword>
<dbReference type="PANTHER" id="PTHR43667:SF2">
    <property type="entry name" value="FATTY ACID C-METHYL TRANSFERASE"/>
    <property type="match status" value="1"/>
</dbReference>
<dbReference type="Proteomes" id="UP000429552">
    <property type="component" value="Unassembled WGS sequence"/>
</dbReference>
<organism evidence="6 8">
    <name type="scientific">Streptomyces nigrescens</name>
    <dbReference type="NCBI Taxonomy" id="1920"/>
    <lineage>
        <taxon>Bacteria</taxon>
        <taxon>Bacillati</taxon>
        <taxon>Actinomycetota</taxon>
        <taxon>Actinomycetes</taxon>
        <taxon>Kitasatosporales</taxon>
        <taxon>Streptomycetaceae</taxon>
        <taxon>Streptomyces</taxon>
    </lineage>
</organism>
<dbReference type="InterPro" id="IPR029063">
    <property type="entry name" value="SAM-dependent_MTases_sf"/>
</dbReference>
<evidence type="ECO:0000256" key="2">
    <source>
        <dbReference type="ARBA" id="ARBA00022603"/>
    </source>
</evidence>